<dbReference type="GO" id="GO:0005886">
    <property type="term" value="C:plasma membrane"/>
    <property type="evidence" value="ECO:0007669"/>
    <property type="project" value="UniProtKB-SubCell"/>
</dbReference>
<name>A0A3S0CAU2_9BACL</name>
<proteinExistence type="predicted"/>
<dbReference type="RefSeq" id="WP_126141274.1">
    <property type="nucleotide sequence ID" value="NZ_RXHU01000027.1"/>
</dbReference>
<evidence type="ECO:0000313" key="3">
    <source>
        <dbReference type="Proteomes" id="UP000276128"/>
    </source>
</evidence>
<protein>
    <submittedName>
        <fullName evidence="2">Uncharacterized protein</fullName>
    </submittedName>
</protein>
<evidence type="ECO:0000313" key="2">
    <source>
        <dbReference type="EMBL" id="RTE09779.1"/>
    </source>
</evidence>
<feature type="transmembrane region" description="Helical" evidence="1">
    <location>
        <begin position="37"/>
        <end position="55"/>
    </location>
</feature>
<sequence length="88" mass="9580">MKRKWLTDEEIAGAAHGCGAAPGGVGVNNSAMAGYRLARFGGALMAVIGIAFLNTTWNPMCSRVKGFFIFMGYKTFIIFETAYIMYNI</sequence>
<dbReference type="Proteomes" id="UP000276128">
    <property type="component" value="Unassembled WGS sequence"/>
</dbReference>
<feature type="transmembrane region" description="Helical" evidence="1">
    <location>
        <begin position="67"/>
        <end position="86"/>
    </location>
</feature>
<keyword evidence="1" id="KW-0812">Transmembrane</keyword>
<accession>A0A3S0CAU2</accession>
<evidence type="ECO:0000256" key="1">
    <source>
        <dbReference type="SAM" id="Phobius"/>
    </source>
</evidence>
<gene>
    <name evidence="2" type="ORF">EJQ19_11080</name>
</gene>
<reference evidence="2 3" key="1">
    <citation type="submission" date="2018-12" db="EMBL/GenBank/DDBJ databases">
        <title>Bacillus ochoae sp. nov., Paenibacillus whitsoniae sp. nov., Paenibacillus spiritus sp. nov. Isolated from the Mars Exploration Rover during spacecraft assembly.</title>
        <authorList>
            <person name="Seuylemezian A."/>
            <person name="Vaishampayan P."/>
        </authorList>
    </citation>
    <scope>NUCLEOTIDE SEQUENCE [LARGE SCALE GENOMIC DNA]</scope>
    <source>
        <strain evidence="2 3">MER 54</strain>
    </source>
</reference>
<comment type="caution">
    <text evidence="2">The sequence shown here is derived from an EMBL/GenBank/DDBJ whole genome shotgun (WGS) entry which is preliminary data.</text>
</comment>
<keyword evidence="1" id="KW-1133">Transmembrane helix</keyword>
<keyword evidence="3" id="KW-1185">Reference proteome</keyword>
<dbReference type="AlphaFoldDB" id="A0A3S0CAU2"/>
<keyword evidence="1" id="KW-0472">Membrane</keyword>
<organism evidence="2 3">
    <name type="scientific">Paenibacillus whitsoniae</name>
    <dbReference type="NCBI Taxonomy" id="2496558"/>
    <lineage>
        <taxon>Bacteria</taxon>
        <taxon>Bacillati</taxon>
        <taxon>Bacillota</taxon>
        <taxon>Bacilli</taxon>
        <taxon>Bacillales</taxon>
        <taxon>Paenibacillaceae</taxon>
        <taxon>Paenibacillus</taxon>
    </lineage>
</organism>
<dbReference type="GO" id="GO:0015109">
    <property type="term" value="F:chromate transmembrane transporter activity"/>
    <property type="evidence" value="ECO:0007669"/>
    <property type="project" value="InterPro"/>
</dbReference>
<dbReference type="EMBL" id="RXHU01000027">
    <property type="protein sequence ID" value="RTE09779.1"/>
    <property type="molecule type" value="Genomic_DNA"/>
</dbReference>